<feature type="transmembrane region" description="Helical" evidence="6">
    <location>
        <begin position="98"/>
        <end position="119"/>
    </location>
</feature>
<dbReference type="Pfam" id="PF04138">
    <property type="entry name" value="GtrA_DPMS_TM"/>
    <property type="match status" value="1"/>
</dbReference>
<protein>
    <submittedName>
        <fullName evidence="8">GtrA family protein</fullName>
    </submittedName>
</protein>
<proteinExistence type="inferred from homology"/>
<evidence type="ECO:0000313" key="8">
    <source>
        <dbReference type="EMBL" id="GAA4787257.1"/>
    </source>
</evidence>
<organism evidence="8 9">
    <name type="scientific">Lysobacter hankyongensis</name>
    <dbReference type="NCBI Taxonomy" id="1176535"/>
    <lineage>
        <taxon>Bacteria</taxon>
        <taxon>Pseudomonadati</taxon>
        <taxon>Pseudomonadota</taxon>
        <taxon>Gammaproteobacteria</taxon>
        <taxon>Lysobacterales</taxon>
        <taxon>Lysobacteraceae</taxon>
        <taxon>Lysobacter</taxon>
    </lineage>
</organism>
<evidence type="ECO:0000256" key="3">
    <source>
        <dbReference type="ARBA" id="ARBA00022692"/>
    </source>
</evidence>
<evidence type="ECO:0000256" key="1">
    <source>
        <dbReference type="ARBA" id="ARBA00004141"/>
    </source>
</evidence>
<name>A0ABP9AXY6_9GAMM</name>
<evidence type="ECO:0000256" key="2">
    <source>
        <dbReference type="ARBA" id="ARBA00009399"/>
    </source>
</evidence>
<evidence type="ECO:0000256" key="6">
    <source>
        <dbReference type="SAM" id="Phobius"/>
    </source>
</evidence>
<dbReference type="RefSeq" id="WP_345302233.1">
    <property type="nucleotide sequence ID" value="NZ_BAABJE010000002.1"/>
</dbReference>
<keyword evidence="9" id="KW-1185">Reference proteome</keyword>
<dbReference type="Proteomes" id="UP001499959">
    <property type="component" value="Unassembled WGS sequence"/>
</dbReference>
<keyword evidence="3 6" id="KW-0812">Transmembrane</keyword>
<reference evidence="9" key="1">
    <citation type="journal article" date="2019" name="Int. J. Syst. Evol. Microbiol.">
        <title>The Global Catalogue of Microorganisms (GCM) 10K type strain sequencing project: providing services to taxonomists for standard genome sequencing and annotation.</title>
        <authorList>
            <consortium name="The Broad Institute Genomics Platform"/>
            <consortium name="The Broad Institute Genome Sequencing Center for Infectious Disease"/>
            <person name="Wu L."/>
            <person name="Ma J."/>
        </authorList>
    </citation>
    <scope>NUCLEOTIDE SEQUENCE [LARGE SCALE GENOMIC DNA]</scope>
    <source>
        <strain evidence="9">JCM 18204</strain>
    </source>
</reference>
<feature type="transmembrane region" description="Helical" evidence="6">
    <location>
        <begin position="74"/>
        <end position="92"/>
    </location>
</feature>
<evidence type="ECO:0000259" key="7">
    <source>
        <dbReference type="Pfam" id="PF04138"/>
    </source>
</evidence>
<comment type="subcellular location">
    <subcellularLocation>
        <location evidence="1">Membrane</location>
        <topology evidence="1">Multi-pass membrane protein</topology>
    </subcellularLocation>
</comment>
<evidence type="ECO:0000313" key="9">
    <source>
        <dbReference type="Proteomes" id="UP001499959"/>
    </source>
</evidence>
<accession>A0ABP9AXY6</accession>
<evidence type="ECO:0000256" key="5">
    <source>
        <dbReference type="ARBA" id="ARBA00023136"/>
    </source>
</evidence>
<gene>
    <name evidence="8" type="ORF">GCM10023307_10320</name>
</gene>
<comment type="similarity">
    <text evidence="2">Belongs to the GtrA family.</text>
</comment>
<dbReference type="PANTHER" id="PTHR38459">
    <property type="entry name" value="PROPHAGE BACTOPRENOL-LINKED GLUCOSE TRANSLOCASE HOMOLOG"/>
    <property type="match status" value="1"/>
</dbReference>
<evidence type="ECO:0000256" key="4">
    <source>
        <dbReference type="ARBA" id="ARBA00022989"/>
    </source>
</evidence>
<dbReference type="EMBL" id="BAABJE010000002">
    <property type="protein sequence ID" value="GAA4787257.1"/>
    <property type="molecule type" value="Genomic_DNA"/>
</dbReference>
<sequence>MSLQRQGRRYLMIGCVQWLVDWGVMVLLSHLGLAVEVANICGRISGAMLGFWLNGRFTFAGDDTRIGGTQLRRFVLMWLCTTTLSTVAMGGIDDVFGLQWAWLAKPAVELLLGVFGFLLSRHWVYKA</sequence>
<keyword evidence="4 6" id="KW-1133">Transmembrane helix</keyword>
<feature type="domain" description="GtrA/DPMS transmembrane" evidence="7">
    <location>
        <begin position="9"/>
        <end position="124"/>
    </location>
</feature>
<comment type="caution">
    <text evidence="8">The sequence shown here is derived from an EMBL/GenBank/DDBJ whole genome shotgun (WGS) entry which is preliminary data.</text>
</comment>
<keyword evidence="5 6" id="KW-0472">Membrane</keyword>
<dbReference type="InterPro" id="IPR051401">
    <property type="entry name" value="GtrA_CellWall_Glycosyl"/>
</dbReference>
<dbReference type="InterPro" id="IPR007267">
    <property type="entry name" value="GtrA_DPMS_TM"/>
</dbReference>
<dbReference type="PANTHER" id="PTHR38459:SF1">
    <property type="entry name" value="PROPHAGE BACTOPRENOL-LINKED GLUCOSE TRANSLOCASE HOMOLOG"/>
    <property type="match status" value="1"/>
</dbReference>